<dbReference type="Proteomes" id="UP000283458">
    <property type="component" value="Unassembled WGS sequence"/>
</dbReference>
<accession>A0A418W2S8</accession>
<dbReference type="InterPro" id="IPR017477">
    <property type="entry name" value="PEP-CTERM_polysacc_export"/>
</dbReference>
<dbReference type="InterPro" id="IPR003715">
    <property type="entry name" value="Poly_export_N"/>
</dbReference>
<sequence length="216" mass="22862">MNGVNPHPSSIPQGLAVLLLLSVALSGCAAMDPQTAFAPSLVNVKDDVGKDYLIGPGDQFQLLVWGNPELSSVMRVRPDGRISVPLLDDVSVAGRTPVAVSRDLEEKLSEYVMGVKVAIIMIDAIGPMGRQIRVVGQAAKPQSLSYRKGMTVLDVMIAAGGLTPFAAGNRATISRTTNGEPTLYRVRLADLLKDGDVTANVEVAPGDIVTVPQSWF</sequence>
<dbReference type="InterPro" id="IPR049712">
    <property type="entry name" value="Poly_export"/>
</dbReference>
<protein>
    <submittedName>
        <fullName evidence="5">Sugar ABC transporter substrate-binding protein</fullName>
    </submittedName>
</protein>
<dbReference type="NCBIfam" id="TIGR03027">
    <property type="entry name" value="pepcterm_export"/>
    <property type="match status" value="1"/>
</dbReference>
<evidence type="ECO:0000259" key="4">
    <source>
        <dbReference type="Pfam" id="PF10531"/>
    </source>
</evidence>
<feature type="domain" description="Soluble ligand binding" evidence="4">
    <location>
        <begin position="132"/>
        <end position="181"/>
    </location>
</feature>
<dbReference type="PANTHER" id="PTHR33619:SF3">
    <property type="entry name" value="POLYSACCHARIDE EXPORT PROTEIN GFCE-RELATED"/>
    <property type="match status" value="1"/>
</dbReference>
<keyword evidence="6" id="KW-1185">Reference proteome</keyword>
<keyword evidence="1 2" id="KW-0732">Signal</keyword>
<dbReference type="RefSeq" id="WP_119829966.1">
    <property type="nucleotide sequence ID" value="NZ_QYUL01000001.1"/>
</dbReference>
<evidence type="ECO:0000313" key="5">
    <source>
        <dbReference type="EMBL" id="RJF84323.1"/>
    </source>
</evidence>
<evidence type="ECO:0000256" key="2">
    <source>
        <dbReference type="SAM" id="SignalP"/>
    </source>
</evidence>
<dbReference type="EMBL" id="QYUL01000001">
    <property type="protein sequence ID" value="RJF84323.1"/>
    <property type="molecule type" value="Genomic_DNA"/>
</dbReference>
<feature type="signal peptide" evidence="2">
    <location>
        <begin position="1"/>
        <end position="29"/>
    </location>
</feature>
<reference evidence="5 6" key="1">
    <citation type="submission" date="2018-09" db="EMBL/GenBank/DDBJ databases">
        <authorList>
            <person name="Zhu H."/>
        </authorList>
    </citation>
    <scope>NUCLEOTIDE SEQUENCE [LARGE SCALE GENOMIC DNA]</scope>
    <source>
        <strain evidence="5 6">K2W22B-5</strain>
    </source>
</reference>
<feature type="chain" id="PRO_5019425193" evidence="2">
    <location>
        <begin position="30"/>
        <end position="216"/>
    </location>
</feature>
<evidence type="ECO:0000259" key="3">
    <source>
        <dbReference type="Pfam" id="PF02563"/>
    </source>
</evidence>
<dbReference type="Gene3D" id="3.30.1950.10">
    <property type="entry name" value="wza like domain"/>
    <property type="match status" value="1"/>
</dbReference>
<dbReference type="OrthoDB" id="9808421at2"/>
<dbReference type="Gene3D" id="3.10.560.10">
    <property type="entry name" value="Outer membrane lipoprotein wza domain like"/>
    <property type="match status" value="1"/>
</dbReference>
<dbReference type="AlphaFoldDB" id="A0A418W2S8"/>
<evidence type="ECO:0000313" key="6">
    <source>
        <dbReference type="Proteomes" id="UP000283458"/>
    </source>
</evidence>
<name>A0A418W2S8_9PROT</name>
<dbReference type="InterPro" id="IPR019554">
    <property type="entry name" value="Soluble_ligand-bd"/>
</dbReference>
<dbReference type="PANTHER" id="PTHR33619">
    <property type="entry name" value="POLYSACCHARIDE EXPORT PROTEIN GFCE-RELATED"/>
    <property type="match status" value="1"/>
</dbReference>
<dbReference type="Pfam" id="PF02563">
    <property type="entry name" value="Poly_export"/>
    <property type="match status" value="1"/>
</dbReference>
<organism evidence="5 6">
    <name type="scientific">Azospirillum cavernae</name>
    <dbReference type="NCBI Taxonomy" id="2320860"/>
    <lineage>
        <taxon>Bacteria</taxon>
        <taxon>Pseudomonadati</taxon>
        <taxon>Pseudomonadota</taxon>
        <taxon>Alphaproteobacteria</taxon>
        <taxon>Rhodospirillales</taxon>
        <taxon>Azospirillaceae</taxon>
        <taxon>Azospirillum</taxon>
    </lineage>
</organism>
<proteinExistence type="predicted"/>
<dbReference type="Pfam" id="PF10531">
    <property type="entry name" value="SLBB"/>
    <property type="match status" value="1"/>
</dbReference>
<gene>
    <name evidence="5" type="ORF">D3877_07105</name>
</gene>
<dbReference type="GO" id="GO:0015159">
    <property type="term" value="F:polysaccharide transmembrane transporter activity"/>
    <property type="evidence" value="ECO:0007669"/>
    <property type="project" value="InterPro"/>
</dbReference>
<feature type="domain" description="Polysaccharide export protein N-terminal" evidence="3">
    <location>
        <begin position="48"/>
        <end position="120"/>
    </location>
</feature>
<comment type="caution">
    <text evidence="5">The sequence shown here is derived from an EMBL/GenBank/DDBJ whole genome shotgun (WGS) entry which is preliminary data.</text>
</comment>
<evidence type="ECO:0000256" key="1">
    <source>
        <dbReference type="ARBA" id="ARBA00022729"/>
    </source>
</evidence>